<dbReference type="Proteomes" id="UP000321429">
    <property type="component" value="Unassembled WGS sequence"/>
</dbReference>
<dbReference type="Gene3D" id="1.10.150.310">
    <property type="entry name" value="Tex RuvX-like domain-like"/>
    <property type="match status" value="1"/>
</dbReference>
<dbReference type="PANTHER" id="PTHR21180">
    <property type="entry name" value="ENDONUCLEASE/EXONUCLEASE/PHOSPHATASE FAMILY DOMAIN-CONTAINING PROTEIN 1"/>
    <property type="match status" value="1"/>
</dbReference>
<evidence type="ECO:0000313" key="5">
    <source>
        <dbReference type="Proteomes" id="UP000051139"/>
    </source>
</evidence>
<comment type="caution">
    <text evidence="4">The sequence shown here is derived from an EMBL/GenBank/DDBJ whole genome shotgun (WGS) entry which is preliminary data.</text>
</comment>
<dbReference type="GO" id="GO:0003677">
    <property type="term" value="F:DNA binding"/>
    <property type="evidence" value="ECO:0007669"/>
    <property type="project" value="UniProtKB-KW"/>
</dbReference>
<dbReference type="InterPro" id="IPR019554">
    <property type="entry name" value="Soluble_ligand-bd"/>
</dbReference>
<keyword evidence="4" id="KW-0238">DNA-binding</keyword>
<reference evidence="3 6" key="2">
    <citation type="submission" date="2019-07" db="EMBL/GenBank/DDBJ databases">
        <title>Whole genome shotgun sequence of Lactobacillus siliginis NBRC 101315.</title>
        <authorList>
            <person name="Hosoyama A."/>
            <person name="Uohara A."/>
            <person name="Ohji S."/>
            <person name="Ichikawa N."/>
        </authorList>
    </citation>
    <scope>NUCLEOTIDE SEQUENCE [LARGE SCALE GENOMIC DNA]</scope>
    <source>
        <strain evidence="3 6">NBRC 101315</strain>
    </source>
</reference>
<dbReference type="SUPFAM" id="SSF47781">
    <property type="entry name" value="RuvA domain 2-like"/>
    <property type="match status" value="1"/>
</dbReference>
<dbReference type="Pfam" id="PF10531">
    <property type="entry name" value="SLBB"/>
    <property type="match status" value="1"/>
</dbReference>
<dbReference type="AlphaFoldDB" id="A0A0R2L7M2"/>
<evidence type="ECO:0000313" key="3">
    <source>
        <dbReference type="EMBL" id="GEK28432.1"/>
    </source>
</evidence>
<dbReference type="SMART" id="SM00278">
    <property type="entry name" value="HhH1"/>
    <property type="match status" value="2"/>
</dbReference>
<sequence length="231" mass="24644">MDWWVEIKAVWERYRWWLCGGLATILLAAVAGGWLFMHVPDSKGTTAQTMPQFSATSAASMSSRTTSAMATNVKHDTKIMVEVKGAVNHAGVYQFAGDARVLAAVKRAGGLRADADGQQLNQAKKLTDQMVVYVPMVGEKVPDSMTTAGQTETSTVAGSESGGADAGATVNLNTATKEQLTKLTGVGDKKAQKIIDYRTSHGGFKQVDELKQVPGFGDKTVQQLVPHLSLS</sequence>
<keyword evidence="5" id="KW-1185">Reference proteome</keyword>
<dbReference type="Pfam" id="PF12836">
    <property type="entry name" value="HHH_3"/>
    <property type="match status" value="1"/>
</dbReference>
<reference evidence="4 5" key="1">
    <citation type="journal article" date="2015" name="Genome Announc.">
        <title>Expanding the biotechnology potential of lactobacilli through comparative genomics of 213 strains and associated genera.</title>
        <authorList>
            <person name="Sun Z."/>
            <person name="Harris H.M."/>
            <person name="McCann A."/>
            <person name="Guo C."/>
            <person name="Argimon S."/>
            <person name="Zhang W."/>
            <person name="Yang X."/>
            <person name="Jeffery I.B."/>
            <person name="Cooney J.C."/>
            <person name="Kagawa T.F."/>
            <person name="Liu W."/>
            <person name="Song Y."/>
            <person name="Salvetti E."/>
            <person name="Wrobel A."/>
            <person name="Rasinkangas P."/>
            <person name="Parkhill J."/>
            <person name="Rea M.C."/>
            <person name="O'Sullivan O."/>
            <person name="Ritari J."/>
            <person name="Douillard F.P."/>
            <person name="Paul Ross R."/>
            <person name="Yang R."/>
            <person name="Briner A.E."/>
            <person name="Felis G.E."/>
            <person name="de Vos W.M."/>
            <person name="Barrangou R."/>
            <person name="Klaenhammer T.R."/>
            <person name="Caufield P.W."/>
            <person name="Cui Y."/>
            <person name="Zhang H."/>
            <person name="O'Toole P.W."/>
        </authorList>
    </citation>
    <scope>NUCLEOTIDE SEQUENCE [LARGE SCALE GENOMIC DNA]</scope>
    <source>
        <strain evidence="4 5">DSM 22696</strain>
    </source>
</reference>
<dbReference type="PANTHER" id="PTHR21180:SF32">
    <property type="entry name" value="ENDONUCLEASE_EXONUCLEASE_PHOSPHATASE FAMILY DOMAIN-CONTAINING PROTEIN 1"/>
    <property type="match status" value="1"/>
</dbReference>
<keyword evidence="1" id="KW-0472">Membrane</keyword>
<proteinExistence type="predicted"/>
<dbReference type="InterPro" id="IPR010994">
    <property type="entry name" value="RuvA_2-like"/>
</dbReference>
<evidence type="ECO:0000256" key="1">
    <source>
        <dbReference type="SAM" id="Phobius"/>
    </source>
</evidence>
<accession>A0A0R2L7M2</accession>
<feature type="transmembrane region" description="Helical" evidence="1">
    <location>
        <begin position="14"/>
        <end position="36"/>
    </location>
</feature>
<keyword evidence="1" id="KW-0812">Transmembrane</keyword>
<organism evidence="4 5">
    <name type="scientific">Furfurilactobacillus siliginis</name>
    <dbReference type="NCBI Taxonomy" id="348151"/>
    <lineage>
        <taxon>Bacteria</taxon>
        <taxon>Bacillati</taxon>
        <taxon>Bacillota</taxon>
        <taxon>Bacilli</taxon>
        <taxon>Lactobacillales</taxon>
        <taxon>Lactobacillaceae</taxon>
        <taxon>Furfurilactobacillus</taxon>
    </lineage>
</organism>
<feature type="domain" description="Helix-hairpin-helix DNA-binding motif class 1" evidence="2">
    <location>
        <begin position="208"/>
        <end position="227"/>
    </location>
</feature>
<feature type="domain" description="Helix-hairpin-helix DNA-binding motif class 1" evidence="2">
    <location>
        <begin position="178"/>
        <end position="197"/>
    </location>
</feature>
<dbReference type="InterPro" id="IPR003583">
    <property type="entry name" value="Hlx-hairpin-Hlx_DNA-bd_motif"/>
</dbReference>
<gene>
    <name evidence="3" type="primary">comEA</name>
    <name evidence="4" type="ORF">IV55_GL000402</name>
    <name evidence="3" type="ORF">LSI01_07430</name>
</gene>
<protein>
    <submittedName>
        <fullName evidence="3">Competence protein CelA</fullName>
    </submittedName>
    <submittedName>
        <fullName evidence="4">DNA uptake protein related DNA-binding protein</fullName>
    </submittedName>
</protein>
<dbReference type="GO" id="GO:0015627">
    <property type="term" value="C:type II protein secretion system complex"/>
    <property type="evidence" value="ECO:0007669"/>
    <property type="project" value="TreeGrafter"/>
</dbReference>
<dbReference type="OrthoDB" id="9790239at2"/>
<dbReference type="GO" id="GO:0015628">
    <property type="term" value="P:protein secretion by the type II secretion system"/>
    <property type="evidence" value="ECO:0007669"/>
    <property type="project" value="TreeGrafter"/>
</dbReference>
<evidence type="ECO:0000313" key="6">
    <source>
        <dbReference type="Proteomes" id="UP000321429"/>
    </source>
</evidence>
<keyword evidence="1" id="KW-1133">Transmembrane helix</keyword>
<dbReference type="Gene3D" id="3.10.560.10">
    <property type="entry name" value="Outer membrane lipoprotein wza domain like"/>
    <property type="match status" value="1"/>
</dbReference>
<evidence type="ECO:0000313" key="4">
    <source>
        <dbReference type="EMBL" id="KRN94861.1"/>
    </source>
</evidence>
<dbReference type="InterPro" id="IPR051675">
    <property type="entry name" value="Endo/Exo/Phosphatase_dom_1"/>
</dbReference>
<dbReference type="NCBIfam" id="TIGR00426">
    <property type="entry name" value="competence protein ComEA helix-hairpin-helix repeat region"/>
    <property type="match status" value="1"/>
</dbReference>
<dbReference type="EMBL" id="JQCB01000012">
    <property type="protein sequence ID" value="KRN94861.1"/>
    <property type="molecule type" value="Genomic_DNA"/>
</dbReference>
<evidence type="ECO:0000259" key="2">
    <source>
        <dbReference type="SMART" id="SM00278"/>
    </source>
</evidence>
<dbReference type="PATRIC" id="fig|348151.3.peg.408"/>
<dbReference type="RefSeq" id="WP_057811100.1">
    <property type="nucleotide sequence ID" value="NZ_BJUD01000010.1"/>
</dbReference>
<name>A0A0R2L7M2_9LACO</name>
<dbReference type="Proteomes" id="UP000051139">
    <property type="component" value="Unassembled WGS sequence"/>
</dbReference>
<dbReference type="InterPro" id="IPR004509">
    <property type="entry name" value="Competence_ComEA_HhH"/>
</dbReference>
<dbReference type="STRING" id="348151.IV55_GL000402"/>
<dbReference type="GO" id="GO:0006281">
    <property type="term" value="P:DNA repair"/>
    <property type="evidence" value="ECO:0007669"/>
    <property type="project" value="InterPro"/>
</dbReference>
<dbReference type="EMBL" id="BJUD01000010">
    <property type="protein sequence ID" value="GEK28432.1"/>
    <property type="molecule type" value="Genomic_DNA"/>
</dbReference>